<dbReference type="EMBL" id="CDMY01000224">
    <property type="protein sequence ID" value="CEL94623.1"/>
    <property type="molecule type" value="Genomic_DNA"/>
</dbReference>
<protein>
    <submittedName>
        <fullName evidence="2">Uncharacterized protein</fullName>
    </submittedName>
</protein>
<organism evidence="2 3">
    <name type="scientific">Vitrella brassicaformis (strain CCMP3155)</name>
    <dbReference type="NCBI Taxonomy" id="1169540"/>
    <lineage>
        <taxon>Eukaryota</taxon>
        <taxon>Sar</taxon>
        <taxon>Alveolata</taxon>
        <taxon>Colpodellida</taxon>
        <taxon>Vitrellaceae</taxon>
        <taxon>Vitrella</taxon>
    </lineage>
</organism>
<feature type="compositionally biased region" description="Acidic residues" evidence="1">
    <location>
        <begin position="12"/>
        <end position="25"/>
    </location>
</feature>
<evidence type="ECO:0000313" key="3">
    <source>
        <dbReference type="Proteomes" id="UP000041254"/>
    </source>
</evidence>
<feature type="region of interest" description="Disordered" evidence="1">
    <location>
        <begin position="1"/>
        <end position="40"/>
    </location>
</feature>
<dbReference type="InParanoid" id="A0A0G4EGN3"/>
<feature type="compositionally biased region" description="Pro residues" evidence="1">
    <location>
        <begin position="28"/>
        <end position="40"/>
    </location>
</feature>
<dbReference type="VEuPathDB" id="CryptoDB:Vbra_7296"/>
<keyword evidence="3" id="KW-1185">Reference proteome</keyword>
<sequence length="199" mass="23612">MTENDQPVDHDDALDEPSVEPDELSDAPCPPTFLPPLSPRAPPFVDERVLRRTHHAAHARASSTRMFSQLYAERDAIRDAILREREDLRRSSLRHRMDQERRWARRLSSSPFLVDQLADTQRIEESTRLQTALERHHMKQAMDEERRAFTALFRGAVRQADQLERTRRKWLEVRERERQLRILQDLARKERLPRLPLVT</sequence>
<gene>
    <name evidence="2" type="ORF">Vbra_7296</name>
</gene>
<dbReference type="Proteomes" id="UP000041254">
    <property type="component" value="Unassembled WGS sequence"/>
</dbReference>
<dbReference type="OrthoDB" id="77690at2759"/>
<evidence type="ECO:0000313" key="2">
    <source>
        <dbReference type="EMBL" id="CEL94623.1"/>
    </source>
</evidence>
<accession>A0A0G4EGN3</accession>
<reference evidence="2 3" key="1">
    <citation type="submission" date="2014-11" db="EMBL/GenBank/DDBJ databases">
        <authorList>
            <person name="Zhu J."/>
            <person name="Qi W."/>
            <person name="Song R."/>
        </authorList>
    </citation>
    <scope>NUCLEOTIDE SEQUENCE [LARGE SCALE GENOMIC DNA]</scope>
</reference>
<name>A0A0G4EGN3_VITBC</name>
<dbReference type="OMA" id="HEDLWAT"/>
<proteinExistence type="predicted"/>
<evidence type="ECO:0000256" key="1">
    <source>
        <dbReference type="SAM" id="MobiDB-lite"/>
    </source>
</evidence>
<dbReference type="AlphaFoldDB" id="A0A0G4EGN3"/>